<evidence type="ECO:0000256" key="1">
    <source>
        <dbReference type="SAM" id="MobiDB-lite"/>
    </source>
</evidence>
<dbReference type="EMBL" id="KB445794">
    <property type="protein sequence ID" value="EMD39141.1"/>
    <property type="molecule type" value="Genomic_DNA"/>
</dbReference>
<name>M2RK01_CERS8</name>
<dbReference type="Proteomes" id="UP000016930">
    <property type="component" value="Unassembled WGS sequence"/>
</dbReference>
<feature type="non-terminal residue" evidence="2">
    <location>
        <position position="57"/>
    </location>
</feature>
<evidence type="ECO:0000313" key="3">
    <source>
        <dbReference type="Proteomes" id="UP000016930"/>
    </source>
</evidence>
<dbReference type="HOGENOM" id="CLU_3001934_0_0_1"/>
<sequence>MNAPDTSLELSPTLKRPQDEAEVDDPSASSKRIKTGQEETTEVDVPEAQPSGEEPQG</sequence>
<gene>
    <name evidence="2" type="ORF">CERSUDRAFT_81904</name>
</gene>
<dbReference type="AlphaFoldDB" id="M2RK01"/>
<reference evidence="2 3" key="1">
    <citation type="journal article" date="2012" name="Proc. Natl. Acad. Sci. U.S.A.">
        <title>Comparative genomics of Ceriporiopsis subvermispora and Phanerochaete chrysosporium provide insight into selective ligninolysis.</title>
        <authorList>
            <person name="Fernandez-Fueyo E."/>
            <person name="Ruiz-Duenas F.J."/>
            <person name="Ferreira P."/>
            <person name="Floudas D."/>
            <person name="Hibbett D.S."/>
            <person name="Canessa P."/>
            <person name="Larrondo L.F."/>
            <person name="James T.Y."/>
            <person name="Seelenfreund D."/>
            <person name="Lobos S."/>
            <person name="Polanco R."/>
            <person name="Tello M."/>
            <person name="Honda Y."/>
            <person name="Watanabe T."/>
            <person name="Watanabe T."/>
            <person name="Ryu J.S."/>
            <person name="Kubicek C.P."/>
            <person name="Schmoll M."/>
            <person name="Gaskell J."/>
            <person name="Hammel K.E."/>
            <person name="St John F.J."/>
            <person name="Vanden Wymelenberg A."/>
            <person name="Sabat G."/>
            <person name="Splinter BonDurant S."/>
            <person name="Syed K."/>
            <person name="Yadav J.S."/>
            <person name="Doddapaneni H."/>
            <person name="Subramanian V."/>
            <person name="Lavin J.L."/>
            <person name="Oguiza J.A."/>
            <person name="Perez G."/>
            <person name="Pisabarro A.G."/>
            <person name="Ramirez L."/>
            <person name="Santoyo F."/>
            <person name="Master E."/>
            <person name="Coutinho P.M."/>
            <person name="Henrissat B."/>
            <person name="Lombard V."/>
            <person name="Magnuson J.K."/>
            <person name="Kuees U."/>
            <person name="Hori C."/>
            <person name="Igarashi K."/>
            <person name="Samejima M."/>
            <person name="Held B.W."/>
            <person name="Barry K.W."/>
            <person name="LaButti K.M."/>
            <person name="Lapidus A."/>
            <person name="Lindquist E.A."/>
            <person name="Lucas S.M."/>
            <person name="Riley R."/>
            <person name="Salamov A.A."/>
            <person name="Hoffmeister D."/>
            <person name="Schwenk D."/>
            <person name="Hadar Y."/>
            <person name="Yarden O."/>
            <person name="de Vries R.P."/>
            <person name="Wiebenga A."/>
            <person name="Stenlid J."/>
            <person name="Eastwood D."/>
            <person name="Grigoriev I.V."/>
            <person name="Berka R.M."/>
            <person name="Blanchette R.A."/>
            <person name="Kersten P."/>
            <person name="Martinez A.T."/>
            <person name="Vicuna R."/>
            <person name="Cullen D."/>
        </authorList>
    </citation>
    <scope>NUCLEOTIDE SEQUENCE [LARGE SCALE GENOMIC DNA]</scope>
    <source>
        <strain evidence="2 3">B</strain>
    </source>
</reference>
<evidence type="ECO:0000313" key="2">
    <source>
        <dbReference type="EMBL" id="EMD39141.1"/>
    </source>
</evidence>
<organism evidence="2 3">
    <name type="scientific">Ceriporiopsis subvermispora (strain B)</name>
    <name type="common">White-rot fungus</name>
    <name type="synonym">Gelatoporia subvermispora</name>
    <dbReference type="NCBI Taxonomy" id="914234"/>
    <lineage>
        <taxon>Eukaryota</taxon>
        <taxon>Fungi</taxon>
        <taxon>Dikarya</taxon>
        <taxon>Basidiomycota</taxon>
        <taxon>Agaricomycotina</taxon>
        <taxon>Agaricomycetes</taxon>
        <taxon>Polyporales</taxon>
        <taxon>Gelatoporiaceae</taxon>
        <taxon>Gelatoporia</taxon>
    </lineage>
</organism>
<accession>M2RK01</accession>
<protein>
    <submittedName>
        <fullName evidence="2">Uncharacterized protein</fullName>
    </submittedName>
</protein>
<feature type="region of interest" description="Disordered" evidence="1">
    <location>
        <begin position="1"/>
        <end position="57"/>
    </location>
</feature>
<proteinExistence type="predicted"/>
<feature type="compositionally biased region" description="Polar residues" evidence="1">
    <location>
        <begin position="1"/>
        <end position="10"/>
    </location>
</feature>
<keyword evidence="3" id="KW-1185">Reference proteome</keyword>